<proteinExistence type="predicted"/>
<reference evidence="1 2" key="1">
    <citation type="journal article" date="2013" name="Curr. Biol.">
        <title>The Genome of the Foraminiferan Reticulomyxa filosa.</title>
        <authorList>
            <person name="Glockner G."/>
            <person name="Hulsmann N."/>
            <person name="Schleicher M."/>
            <person name="Noegel A.A."/>
            <person name="Eichinger L."/>
            <person name="Gallinger C."/>
            <person name="Pawlowski J."/>
            <person name="Sierra R."/>
            <person name="Euteneuer U."/>
            <person name="Pillet L."/>
            <person name="Moustafa A."/>
            <person name="Platzer M."/>
            <person name="Groth M."/>
            <person name="Szafranski K."/>
            <person name="Schliwa M."/>
        </authorList>
    </citation>
    <scope>NUCLEOTIDE SEQUENCE [LARGE SCALE GENOMIC DNA]</scope>
</reference>
<evidence type="ECO:0000313" key="2">
    <source>
        <dbReference type="Proteomes" id="UP000023152"/>
    </source>
</evidence>
<gene>
    <name evidence="1" type="ORF">RFI_36809</name>
</gene>
<name>X6LGX5_RETFI</name>
<evidence type="ECO:0000313" key="1">
    <source>
        <dbReference type="EMBL" id="ETO00631.1"/>
    </source>
</evidence>
<keyword evidence="2" id="KW-1185">Reference proteome</keyword>
<dbReference type="EMBL" id="ASPP01040491">
    <property type="protein sequence ID" value="ETO00631.1"/>
    <property type="molecule type" value="Genomic_DNA"/>
</dbReference>
<comment type="caution">
    <text evidence="1">The sequence shown here is derived from an EMBL/GenBank/DDBJ whole genome shotgun (WGS) entry which is preliminary data.</text>
</comment>
<dbReference type="AlphaFoldDB" id="X6LGX5"/>
<sequence length="158" mass="18173">MTLGFQTWQRNHDIKPGERFYWLGKLSTLSRAYIHAKEVGVPKVEIEKFPFWNKPPMCIEKIPHPRNSPFEKWMDPNTEQILESFDANTVVIFAYGSTKPEPGIGCACLVIQDNSLPNWLELEFPINGITTAIGSEIEAFRQDWSTPYINTKTQTLEL</sequence>
<dbReference type="Proteomes" id="UP000023152">
    <property type="component" value="Unassembled WGS sequence"/>
</dbReference>
<organism evidence="1 2">
    <name type="scientific">Reticulomyxa filosa</name>
    <dbReference type="NCBI Taxonomy" id="46433"/>
    <lineage>
        <taxon>Eukaryota</taxon>
        <taxon>Sar</taxon>
        <taxon>Rhizaria</taxon>
        <taxon>Retaria</taxon>
        <taxon>Foraminifera</taxon>
        <taxon>Monothalamids</taxon>
        <taxon>Reticulomyxidae</taxon>
        <taxon>Reticulomyxa</taxon>
    </lineage>
</organism>
<accession>X6LGX5</accession>
<protein>
    <submittedName>
        <fullName evidence="1">Uncharacterized protein</fullName>
    </submittedName>
</protein>